<dbReference type="EMBL" id="CP051775">
    <property type="protein sequence ID" value="QJE71895.1"/>
    <property type="molecule type" value="Genomic_DNA"/>
</dbReference>
<feature type="transmembrane region" description="Helical" evidence="1">
    <location>
        <begin position="116"/>
        <end position="134"/>
    </location>
</feature>
<keyword evidence="1" id="KW-1133">Transmembrane helix</keyword>
<keyword evidence="1" id="KW-0472">Membrane</keyword>
<proteinExistence type="predicted"/>
<name>A0A858R3C4_9PROT</name>
<feature type="transmembrane region" description="Helical" evidence="1">
    <location>
        <begin position="52"/>
        <end position="70"/>
    </location>
</feature>
<accession>A0A858R3C4</accession>
<keyword evidence="3" id="KW-1185">Reference proteome</keyword>
<dbReference type="AlphaFoldDB" id="A0A858R3C4"/>
<evidence type="ECO:0000256" key="1">
    <source>
        <dbReference type="SAM" id="Phobius"/>
    </source>
</evidence>
<gene>
    <name evidence="2" type="ORF">HHL28_01110</name>
</gene>
<dbReference type="KEGG" id="acru:HHL28_01110"/>
<organism evidence="2 3">
    <name type="scientific">Aerophototrophica crusticola</name>
    <dbReference type="NCBI Taxonomy" id="1709002"/>
    <lineage>
        <taxon>Bacteria</taxon>
        <taxon>Pseudomonadati</taxon>
        <taxon>Pseudomonadota</taxon>
        <taxon>Alphaproteobacteria</taxon>
        <taxon>Rhodospirillales</taxon>
        <taxon>Rhodospirillaceae</taxon>
        <taxon>Aerophototrophica</taxon>
    </lineage>
</organism>
<sequence>MHSPVTMMEGAVERMETIRRCADLSVRRGCGFAGLGIFCMVVGLSFDPFVAAKSGAILCSLMAMTLALMAGRATARPYRRTEVFIMLDRKTGLPDEVAQRLVGEALRDSLFQHAELAALVALGLWIVAGVAWAVG</sequence>
<protein>
    <submittedName>
        <fullName evidence="2">Uncharacterized protein</fullName>
    </submittedName>
</protein>
<dbReference type="Proteomes" id="UP000501891">
    <property type="component" value="Chromosome"/>
</dbReference>
<evidence type="ECO:0000313" key="3">
    <source>
        <dbReference type="Proteomes" id="UP000501891"/>
    </source>
</evidence>
<evidence type="ECO:0000313" key="2">
    <source>
        <dbReference type="EMBL" id="QJE71895.1"/>
    </source>
</evidence>
<reference evidence="2" key="1">
    <citation type="submission" date="2020-04" db="EMBL/GenBank/DDBJ databases">
        <title>A desert anoxygenic phototrophic bacterium fixes CO2 using RubisCO under aerobic conditions.</title>
        <authorList>
            <person name="Tang K."/>
        </authorList>
    </citation>
    <scope>NUCLEOTIDE SEQUENCE [LARGE SCALE GENOMIC DNA]</scope>
    <source>
        <strain evidence="2">MIMtkB3</strain>
    </source>
</reference>
<feature type="transmembrane region" description="Helical" evidence="1">
    <location>
        <begin position="29"/>
        <end position="46"/>
    </location>
</feature>
<keyword evidence="1" id="KW-0812">Transmembrane</keyword>